<dbReference type="Proteomes" id="UP000019275">
    <property type="component" value="Unassembled WGS sequence"/>
</dbReference>
<evidence type="ECO:0000313" key="1">
    <source>
        <dbReference type="EMBL" id="EWH11459.1"/>
    </source>
</evidence>
<proteinExistence type="predicted"/>
<protein>
    <submittedName>
        <fullName evidence="1">Uncharacterized protein</fullName>
    </submittedName>
</protein>
<organism evidence="1 2">
    <name type="scientific">Cellulophaga geojensis KL-A</name>
    <dbReference type="NCBI Taxonomy" id="1328323"/>
    <lineage>
        <taxon>Bacteria</taxon>
        <taxon>Pseudomonadati</taxon>
        <taxon>Bacteroidota</taxon>
        <taxon>Flavobacteriia</taxon>
        <taxon>Flavobacteriales</taxon>
        <taxon>Flavobacteriaceae</taxon>
        <taxon>Cellulophaga</taxon>
    </lineage>
</organism>
<evidence type="ECO:0000313" key="2">
    <source>
        <dbReference type="Proteomes" id="UP000019275"/>
    </source>
</evidence>
<sequence length="216" mass="25346">MSEKLNKRKIEKDWLNVFTDFAKYLPMNFIKRKGSFLVGIYLQPILSSTRYRVCFYVYDLMYDLEIPTVPLTSSVELKNKKGATNSFSMQEHNNSFEKIVQDLKNQVPLLQKEDFSYQELASYMKSVVDEINGETTLRDIVLLNYWCGNTEQAEKKIKKGKEIILKWSERVTKSFGGAENWENQVRTLMNKDTLSKTISEQLQKYELENIEDYGLN</sequence>
<dbReference type="RefSeq" id="WP_034646881.1">
    <property type="nucleotide sequence ID" value="NZ_ARZX01000027.1"/>
</dbReference>
<dbReference type="EMBL" id="ARZX01000027">
    <property type="protein sequence ID" value="EWH11459.1"/>
    <property type="molecule type" value="Genomic_DNA"/>
</dbReference>
<keyword evidence="2" id="KW-1185">Reference proteome</keyword>
<name>A0ABN0RK40_9FLAO</name>
<accession>A0ABN0RK40</accession>
<comment type="caution">
    <text evidence="1">The sequence shown here is derived from an EMBL/GenBank/DDBJ whole genome shotgun (WGS) entry which is preliminary data.</text>
</comment>
<reference evidence="1 2" key="1">
    <citation type="journal article" date="2014" name="Genome Announc.">
        <title>Draft Genome Sequence of the Carrageenan-Degrading Bacterium Cellulophaga sp. Strain KL-A, Isolated from Decaying Marine Algae.</title>
        <authorList>
            <person name="Shan D."/>
            <person name="Ying J."/>
            <person name="Li X."/>
            <person name="Gao Z."/>
            <person name="Wei G."/>
            <person name="Shao Z."/>
        </authorList>
    </citation>
    <scope>NUCLEOTIDE SEQUENCE [LARGE SCALE GENOMIC DNA]</scope>
    <source>
        <strain evidence="1 2">KL-A</strain>
    </source>
</reference>
<gene>
    <name evidence="1" type="ORF">KLA_15720</name>
</gene>